<accession>A0A0F6W7E1</accession>
<feature type="domain" description="Protein kinase" evidence="3">
    <location>
        <begin position="96"/>
        <end position="383"/>
    </location>
</feature>
<dbReference type="EMBL" id="CP011125">
    <property type="protein sequence ID" value="AKF09165.1"/>
    <property type="molecule type" value="Genomic_DNA"/>
</dbReference>
<dbReference type="SMART" id="SM00028">
    <property type="entry name" value="TPR"/>
    <property type="match status" value="10"/>
</dbReference>
<dbReference type="Gene3D" id="3.30.200.20">
    <property type="entry name" value="Phosphorylase Kinase, domain 1"/>
    <property type="match status" value="1"/>
</dbReference>
<organism evidence="4 5">
    <name type="scientific">Sandaracinus amylolyticus</name>
    <dbReference type="NCBI Taxonomy" id="927083"/>
    <lineage>
        <taxon>Bacteria</taxon>
        <taxon>Pseudomonadati</taxon>
        <taxon>Myxococcota</taxon>
        <taxon>Polyangia</taxon>
        <taxon>Polyangiales</taxon>
        <taxon>Sandaracinaceae</taxon>
        <taxon>Sandaracinus</taxon>
    </lineage>
</organism>
<dbReference type="PROSITE" id="PS50011">
    <property type="entry name" value="PROTEIN_KINASE_DOM"/>
    <property type="match status" value="1"/>
</dbReference>
<keyword evidence="2" id="KW-0802">TPR repeat</keyword>
<dbReference type="KEGG" id="samy:DB32_006314"/>
<dbReference type="SUPFAM" id="SSF56112">
    <property type="entry name" value="Protein kinase-like (PK-like)"/>
    <property type="match status" value="1"/>
</dbReference>
<keyword evidence="4" id="KW-0723">Serine/threonine-protein kinase</keyword>
<keyword evidence="1" id="KW-0677">Repeat</keyword>
<dbReference type="PANTHER" id="PTHR45586:SF1">
    <property type="entry name" value="LIPOPOLYSACCHARIDE ASSEMBLY PROTEIN B"/>
    <property type="match status" value="1"/>
</dbReference>
<evidence type="ECO:0000256" key="2">
    <source>
        <dbReference type="ARBA" id="ARBA00022803"/>
    </source>
</evidence>
<dbReference type="RefSeq" id="WP_053236239.1">
    <property type="nucleotide sequence ID" value="NZ_CP011125.1"/>
</dbReference>
<dbReference type="CDD" id="cd14014">
    <property type="entry name" value="STKc_PknB_like"/>
    <property type="match status" value="1"/>
</dbReference>
<dbReference type="InterPro" id="IPR011009">
    <property type="entry name" value="Kinase-like_dom_sf"/>
</dbReference>
<keyword evidence="5" id="KW-1185">Reference proteome</keyword>
<dbReference type="InterPro" id="IPR019734">
    <property type="entry name" value="TPR_rpt"/>
</dbReference>
<reference evidence="4 5" key="1">
    <citation type="submission" date="2015-03" db="EMBL/GenBank/DDBJ databases">
        <title>Genome assembly of Sandaracinus amylolyticus DSM 53668.</title>
        <authorList>
            <person name="Sharma G."/>
            <person name="Subramanian S."/>
        </authorList>
    </citation>
    <scope>NUCLEOTIDE SEQUENCE [LARGE SCALE GENOMIC DNA]</scope>
    <source>
        <strain evidence="4 5">DSM 53668</strain>
    </source>
</reference>
<evidence type="ECO:0000259" key="3">
    <source>
        <dbReference type="PROSITE" id="PS50011"/>
    </source>
</evidence>
<dbReference type="GO" id="GO:0005524">
    <property type="term" value="F:ATP binding"/>
    <property type="evidence" value="ECO:0007669"/>
    <property type="project" value="InterPro"/>
</dbReference>
<dbReference type="SUPFAM" id="SSF48452">
    <property type="entry name" value="TPR-like"/>
    <property type="match status" value="4"/>
</dbReference>
<dbReference type="GO" id="GO:0004674">
    <property type="term" value="F:protein serine/threonine kinase activity"/>
    <property type="evidence" value="ECO:0007669"/>
    <property type="project" value="UniProtKB-KW"/>
</dbReference>
<dbReference type="PANTHER" id="PTHR45586">
    <property type="entry name" value="TPR REPEAT-CONTAINING PROTEIN PA4667"/>
    <property type="match status" value="1"/>
</dbReference>
<dbReference type="Gene3D" id="1.10.510.10">
    <property type="entry name" value="Transferase(Phosphotransferase) domain 1"/>
    <property type="match status" value="1"/>
</dbReference>
<evidence type="ECO:0000256" key="1">
    <source>
        <dbReference type="ARBA" id="ARBA00022737"/>
    </source>
</evidence>
<dbReference type="Gene3D" id="1.25.40.10">
    <property type="entry name" value="Tetratricopeptide repeat domain"/>
    <property type="match status" value="8"/>
</dbReference>
<keyword evidence="4" id="KW-0808">Transferase</keyword>
<keyword evidence="4" id="KW-0418">Kinase</keyword>
<evidence type="ECO:0000313" key="5">
    <source>
        <dbReference type="Proteomes" id="UP000034883"/>
    </source>
</evidence>
<dbReference type="OrthoDB" id="5244639at2"/>
<evidence type="ECO:0000313" key="4">
    <source>
        <dbReference type="EMBL" id="AKF09165.1"/>
    </source>
</evidence>
<dbReference type="Pfam" id="PF00069">
    <property type="entry name" value="Pkinase"/>
    <property type="match status" value="1"/>
</dbReference>
<proteinExistence type="predicted"/>
<dbReference type="STRING" id="927083.DB32_006314"/>
<dbReference type="InterPro" id="IPR000719">
    <property type="entry name" value="Prot_kinase_dom"/>
</dbReference>
<sequence>MTATIDILRGELERLFELDDMKQLSSDLLGIAPDEVGATSGKGAFARALVERCSADDALPALADAIVLVKKGMKEGLDLYVAPSEELAAGTVVGGFKIQKKLGEGGIGVVYLAEKGAGSNGAAAKDGADGEKVALKVLRAVYAKDRAAAKRWLTAARAVARIDERGIGRIVATGELEDGRPWVATEHVDGQSLAARLSRTGPMHFNEARPIVRGALAALEAMHAKGMAHGGVKSENVFMLRPSASDKMRNEPSGLLVDPGADRLFARPPITSAERSGIVPLAGTPKTFAPEQARLGRAVPSGDLYALGVVLYEALTGRAPFTGETAIDVIAQHLTAEPAAPSTHAPRGWVARELDEIVLKALAKDPAARYQSAQELREALESIGRASIPPAARKKEELDQAAFEKAKAALLDAPTDESLAAQLEQLVDAAQEWGKAAEVFTEAAAKVEDVEAKKSLLFRVARLNETDLGDAKAAEVAYRKILEVDPEDEIARVALEELKRQTGDAEGLVELLLEKSEREEVPSERAQILREIAETYEKQLGDADNAFVAWVQALTDEPRDERAQREIERLASGSTERWNEALTALNEAVQASEDRDARIALYVLMGRWYAERLGRPDFALPCFGQALALDPASDAALDGTVELYRKAQSWQELAQILLRRAEVATSQARARDFLAEAAEIVHRRLGDGARAAEIFEKVLEADPAHPKATDALETLYSERKDWPALVALLEKKAESQRGEEKAETLAAIAEVYEDRIADGEKSITSYQKALAIAPRHLGALKGLERILAQKGRFAELLENLRAQLEAVATPRQKISILERVGSIQEEEFVEHAKAAETYEQIVAIEPGHDGANAALARLYRQLHRFDDLAATLERHAKGSADDARKIGLLLQASKVLMVDVGAPDRAISVAERVLAIDSKHAEALDFVARLRAQTGDVRAALEAVERLADSEREPAKKAELFVRAARILEDSGDKDGAIARYKSALDADSNNAAAASALRSIYAGRGDAHGAAEILLREIAVTSGASAQAKLYADLGFLRRDRLKEPAAATEAFKKALELDATCTPAARGLGDVAFDANDFKEAAKHYEPLLARTSEMTKEVARDVSVRCGDAFRKLSQFDKAQRAYLNAKAFAPEDREVLERVAAVTFDAGEADEAAELYRDILAKFGKDLVGTDRGNVLYRFGEALRRSEQLDEAASALEEATQHLPGAAEPLDALKQLFATKGDWEKVIKTLRRRMESASDDDRFALLVETGDVLLQKLGDKQRAGKSYVAALELKGDDRNLLTKLMAVYSETRDWGKLVEVILRIADLVEDPAQLAKYYNTAAAISHFELKRLDEAADYYEQALEHSPLLAKAFEGLVSALTEKTDWTRLESAYRNRIKKLEGLGEGKRPSREELAHLWDALGELLKHRLNRASDAVDAFDQAQKLEPTNRRRAEQLAEIYAAEPKRWFSKAVSVHQQLLTLSPYRIESYQALRKLYTEGKKPDESWCLCQALTALKNAEPDEEAFFKKHRSRKPLAAKDPMSEDAWAKLVMHPDQDPLLTDIFTTIAPAVIAVRSQPLSAFRLDASKKRDAKSDSAEMARSLHHASQVTRIALPELYYRDDDAGGLSFVFASPVAVGLGKGARAGGPAQALSFVAARHLAFTKGGMVLRHLVPTGSGLRAWLLAAIKSVVPQFPIPGDLASSVEEHMGAFKKHLSGPQQETLRSLVQKLLSAAPELDLKRWTAAVDLTADRIGFIVANDLEIASALVRASPEESSAVPQKDRLRELHLYSVSEQYLALRHKLGVAIGD</sequence>
<dbReference type="InterPro" id="IPR011990">
    <property type="entry name" value="TPR-like_helical_dom_sf"/>
</dbReference>
<name>A0A0F6W7E1_9BACT</name>
<protein>
    <submittedName>
        <fullName evidence="4">Serine/threonine protein kinase</fullName>
    </submittedName>
</protein>
<gene>
    <name evidence="4" type="ORF">DB32_006314</name>
</gene>
<dbReference type="Proteomes" id="UP000034883">
    <property type="component" value="Chromosome"/>
</dbReference>
<dbReference type="InterPro" id="IPR051012">
    <property type="entry name" value="CellSynth/LPSAsmb/PSIAsmb"/>
</dbReference>